<dbReference type="GO" id="GO:0008270">
    <property type="term" value="F:zinc ion binding"/>
    <property type="evidence" value="ECO:0007669"/>
    <property type="project" value="UniProtKB-KW"/>
</dbReference>
<reference evidence="5" key="1">
    <citation type="journal article" date="2020" name="bioRxiv">
        <title>Chromosome-level reference genome of the European wasp spider Argiope bruennichi: a resource for studies on range expansion and evolutionary adaptation.</title>
        <authorList>
            <person name="Sheffer M.M."/>
            <person name="Hoppe A."/>
            <person name="Krehenwinkel H."/>
            <person name="Uhl G."/>
            <person name="Kuss A.W."/>
            <person name="Jensen L."/>
            <person name="Jensen C."/>
            <person name="Gillespie R.G."/>
            <person name="Hoff K.J."/>
            <person name="Prost S."/>
        </authorList>
    </citation>
    <scope>NUCLEOTIDE SEQUENCE</scope>
</reference>
<organism evidence="5 6">
    <name type="scientific">Argiope bruennichi</name>
    <name type="common">Wasp spider</name>
    <name type="synonym">Aranea bruennichi</name>
    <dbReference type="NCBI Taxonomy" id="94029"/>
    <lineage>
        <taxon>Eukaryota</taxon>
        <taxon>Metazoa</taxon>
        <taxon>Ecdysozoa</taxon>
        <taxon>Arthropoda</taxon>
        <taxon>Chelicerata</taxon>
        <taxon>Arachnida</taxon>
        <taxon>Araneae</taxon>
        <taxon>Araneomorphae</taxon>
        <taxon>Entelegynae</taxon>
        <taxon>Araneoidea</taxon>
        <taxon>Araneidae</taxon>
        <taxon>Argiope</taxon>
    </lineage>
</organism>
<keyword evidence="1 3" id="KW-0479">Metal-binding</keyword>
<keyword evidence="2" id="KW-0862">Zinc</keyword>
<evidence type="ECO:0000256" key="2">
    <source>
        <dbReference type="ARBA" id="ARBA00022833"/>
    </source>
</evidence>
<evidence type="ECO:0000256" key="1">
    <source>
        <dbReference type="ARBA" id="ARBA00022771"/>
    </source>
</evidence>
<sequence length="122" mass="14217">MCYIENNTFSKVQSPISMDIPEDYLHIPDHYMNISDEYLNIPDDDLDLPFEMPPSGLVCGLCAEYILDDEDVHVLECGCCHHLYCLLDEFELLQTCPMCETPIDDYDIFFLEDAYIFIQNDE</sequence>
<evidence type="ECO:0000313" key="5">
    <source>
        <dbReference type="EMBL" id="KAF8796703.1"/>
    </source>
</evidence>
<feature type="domain" description="RING-type" evidence="4">
    <location>
        <begin position="59"/>
        <end position="100"/>
    </location>
</feature>
<name>A0A8T0G643_ARGBR</name>
<evidence type="ECO:0000256" key="3">
    <source>
        <dbReference type="PROSITE-ProRule" id="PRU00175"/>
    </source>
</evidence>
<dbReference type="PROSITE" id="PS50089">
    <property type="entry name" value="ZF_RING_2"/>
    <property type="match status" value="1"/>
</dbReference>
<reference evidence="5" key="2">
    <citation type="submission" date="2020-06" db="EMBL/GenBank/DDBJ databases">
        <authorList>
            <person name="Sheffer M."/>
        </authorList>
    </citation>
    <scope>NUCLEOTIDE SEQUENCE</scope>
</reference>
<dbReference type="AlphaFoldDB" id="A0A8T0G643"/>
<dbReference type="EMBL" id="JABXBU010000001">
    <property type="protein sequence ID" value="KAF8796703.1"/>
    <property type="molecule type" value="Genomic_DNA"/>
</dbReference>
<keyword evidence="6" id="KW-1185">Reference proteome</keyword>
<proteinExistence type="predicted"/>
<dbReference type="SUPFAM" id="SSF57850">
    <property type="entry name" value="RING/U-box"/>
    <property type="match status" value="1"/>
</dbReference>
<keyword evidence="1 3" id="KW-0863">Zinc-finger</keyword>
<gene>
    <name evidence="5" type="ORF">HNY73_001049</name>
</gene>
<protein>
    <recommendedName>
        <fullName evidence="4">RING-type domain-containing protein</fullName>
    </recommendedName>
</protein>
<dbReference type="Gene3D" id="3.30.40.10">
    <property type="entry name" value="Zinc/RING finger domain, C3HC4 (zinc finger)"/>
    <property type="match status" value="1"/>
</dbReference>
<evidence type="ECO:0000313" key="6">
    <source>
        <dbReference type="Proteomes" id="UP000807504"/>
    </source>
</evidence>
<evidence type="ECO:0000259" key="4">
    <source>
        <dbReference type="PROSITE" id="PS50089"/>
    </source>
</evidence>
<accession>A0A8T0G643</accession>
<dbReference type="InterPro" id="IPR013083">
    <property type="entry name" value="Znf_RING/FYVE/PHD"/>
</dbReference>
<dbReference type="InterPro" id="IPR001841">
    <property type="entry name" value="Znf_RING"/>
</dbReference>
<dbReference type="Proteomes" id="UP000807504">
    <property type="component" value="Unassembled WGS sequence"/>
</dbReference>
<comment type="caution">
    <text evidence="5">The sequence shown here is derived from an EMBL/GenBank/DDBJ whole genome shotgun (WGS) entry which is preliminary data.</text>
</comment>